<proteinExistence type="predicted"/>
<dbReference type="Proteomes" id="UP000032534">
    <property type="component" value="Unassembled WGS sequence"/>
</dbReference>
<dbReference type="PATRIC" id="fig|159743.3.peg.4417"/>
<organism evidence="1 2">
    <name type="scientific">Paenibacillus terrae</name>
    <dbReference type="NCBI Taxonomy" id="159743"/>
    <lineage>
        <taxon>Bacteria</taxon>
        <taxon>Bacillati</taxon>
        <taxon>Bacillota</taxon>
        <taxon>Bacilli</taxon>
        <taxon>Bacillales</taxon>
        <taxon>Paenibacillaceae</taxon>
        <taxon>Paenibacillus</taxon>
    </lineage>
</organism>
<reference evidence="1 2" key="1">
    <citation type="submission" date="2014-11" db="EMBL/GenBank/DDBJ databases">
        <title>Draft Genome Sequences of Paenibacillus polymyxa NRRL B-30509 and Paenibacillus terrae NRRL B-30644, Strains from a Poultry Environment that Produce Tridecaptin A and Paenicidins.</title>
        <authorList>
            <person name="van Belkum M.J."/>
            <person name="Lohans C.T."/>
            <person name="Vederas J.C."/>
        </authorList>
    </citation>
    <scope>NUCLEOTIDE SEQUENCE [LARGE SCALE GENOMIC DNA]</scope>
    <source>
        <strain evidence="1 2">NRRL B-30644</strain>
    </source>
</reference>
<feature type="non-terminal residue" evidence="1">
    <location>
        <position position="1"/>
    </location>
</feature>
<keyword evidence="2" id="KW-1185">Reference proteome</keyword>
<evidence type="ECO:0000313" key="2">
    <source>
        <dbReference type="Proteomes" id="UP000032534"/>
    </source>
</evidence>
<evidence type="ECO:0000313" key="1">
    <source>
        <dbReference type="EMBL" id="KJD43879.1"/>
    </source>
</evidence>
<protein>
    <submittedName>
        <fullName evidence="1">Uncharacterized protein</fullName>
    </submittedName>
</protein>
<accession>A0A0D7WY40</accession>
<comment type="caution">
    <text evidence="1">The sequence shown here is derived from an EMBL/GenBank/DDBJ whole genome shotgun (WGS) entry which is preliminary data.</text>
</comment>
<name>A0A0D7WY40_9BACL</name>
<dbReference type="AlphaFoldDB" id="A0A0D7WY40"/>
<dbReference type="EMBL" id="JTHP01000046">
    <property type="protein sequence ID" value="KJD43879.1"/>
    <property type="molecule type" value="Genomic_DNA"/>
</dbReference>
<sequence>IVEQYKLQSFVESTSQIYKLTREFKYGQMTTYQWDIALPSISMQNDSVNLWDISLQMAFQFFGVYFRKSEIPLWLTQYGRQYGDRNYFESVGEYIDHIPVLLHKEEMLSYHAVIKKQLSVAANHHLNFFNLIFNEEMEPMYPQASSMLKKGLGQLPIVFNYLGEMQEASKMLSTLNRSTTLVDGEEVIFFEAAHTGAVLQIFLRLPYEEKHEDIYRILQAANDKIISDLAIRQ</sequence>
<gene>
    <name evidence="1" type="ORF">QD47_19905</name>
</gene>